<name>A0A2T8HQ34_9RHOB</name>
<protein>
    <recommendedName>
        <fullName evidence="3">Transferrin-binding protein B C-lobe/N-lobe beta barrel domain-containing protein</fullName>
    </recommendedName>
</protein>
<evidence type="ECO:0000313" key="2">
    <source>
        <dbReference type="Proteomes" id="UP000245911"/>
    </source>
</evidence>
<dbReference type="AlphaFoldDB" id="A0A2T8HQ34"/>
<sequence>MSAETGGGAMPPGAIVSTDGYETYVTRHNGFTRIRRADPEPGDAAVLAQFEDADPASPAGFRSLLEDQSVEIPNRVNAEIIVEGATAEVIDRVLRLTTDVEAYNPAQIAAAGGEIVLSGSDYSLVRLGNGSYSYGQQSDSGSLYLALNFDTETATIHILNRELYHHYTGDPGIDSRVIDLLGEDLPFNIQTGLFGGEISGEVTQLYVRLGTVVVPVSGTLLGQVGGSARDDLVAGGVFEATGSDMAMGQMLDVRVDGVFSASN</sequence>
<dbReference type="EMBL" id="QDKM01000011">
    <property type="protein sequence ID" value="PVH27544.1"/>
    <property type="molecule type" value="Genomic_DNA"/>
</dbReference>
<reference evidence="1 2" key="1">
    <citation type="submission" date="2018-04" db="EMBL/GenBank/DDBJ databases">
        <title>Pararhodobacter oceanense sp. nov., isolated from marine intertidal sediment.</title>
        <authorList>
            <person name="Wang X.-L."/>
            <person name="Du Z.-J."/>
        </authorList>
    </citation>
    <scope>NUCLEOTIDE SEQUENCE [LARGE SCALE GENOMIC DNA]</scope>
    <source>
        <strain evidence="1 2">AM505</strain>
    </source>
</reference>
<organism evidence="1 2">
    <name type="scientific">Pararhodobacter oceanensis</name>
    <dbReference type="NCBI Taxonomy" id="2172121"/>
    <lineage>
        <taxon>Bacteria</taxon>
        <taxon>Pseudomonadati</taxon>
        <taxon>Pseudomonadota</taxon>
        <taxon>Alphaproteobacteria</taxon>
        <taxon>Rhodobacterales</taxon>
        <taxon>Paracoccaceae</taxon>
        <taxon>Pararhodobacter</taxon>
    </lineage>
</organism>
<accession>A0A2T8HQ34</accession>
<dbReference type="Proteomes" id="UP000245911">
    <property type="component" value="Unassembled WGS sequence"/>
</dbReference>
<comment type="caution">
    <text evidence="1">The sequence shown here is derived from an EMBL/GenBank/DDBJ whole genome shotgun (WGS) entry which is preliminary data.</text>
</comment>
<proteinExistence type="predicted"/>
<keyword evidence="2" id="KW-1185">Reference proteome</keyword>
<gene>
    <name evidence="1" type="ORF">DDE20_16535</name>
</gene>
<evidence type="ECO:0000313" key="1">
    <source>
        <dbReference type="EMBL" id="PVH27544.1"/>
    </source>
</evidence>
<evidence type="ECO:0008006" key="3">
    <source>
        <dbReference type="Google" id="ProtNLM"/>
    </source>
</evidence>